<evidence type="ECO:0000313" key="2">
    <source>
        <dbReference type="EMBL" id="QWV95129.1"/>
    </source>
</evidence>
<feature type="transmembrane region" description="Helical" evidence="1">
    <location>
        <begin position="14"/>
        <end position="38"/>
    </location>
</feature>
<dbReference type="Proteomes" id="UP000683557">
    <property type="component" value="Chromosome"/>
</dbReference>
<evidence type="ECO:0008006" key="4">
    <source>
        <dbReference type="Google" id="ProtNLM"/>
    </source>
</evidence>
<dbReference type="EMBL" id="CP076723">
    <property type="protein sequence ID" value="QWV95129.1"/>
    <property type="molecule type" value="Genomic_DNA"/>
</dbReference>
<proteinExistence type="predicted"/>
<name>A0ABX8JC19_9BACT</name>
<organism evidence="2 3">
    <name type="scientific">Geomonas oryzisoli</name>
    <dbReference type="NCBI Taxonomy" id="2847992"/>
    <lineage>
        <taxon>Bacteria</taxon>
        <taxon>Pseudomonadati</taxon>
        <taxon>Thermodesulfobacteriota</taxon>
        <taxon>Desulfuromonadia</taxon>
        <taxon>Geobacterales</taxon>
        <taxon>Geobacteraceae</taxon>
        <taxon>Geomonas</taxon>
    </lineage>
</organism>
<evidence type="ECO:0000256" key="1">
    <source>
        <dbReference type="SAM" id="Phobius"/>
    </source>
</evidence>
<feature type="transmembrane region" description="Helical" evidence="1">
    <location>
        <begin position="44"/>
        <end position="64"/>
    </location>
</feature>
<keyword evidence="1" id="KW-0812">Transmembrane</keyword>
<protein>
    <recommendedName>
        <fullName evidence="4">DUF2273 domain-containing protein</fullName>
    </recommendedName>
</protein>
<accession>A0ABX8JC19</accession>
<reference evidence="2 3" key="1">
    <citation type="submission" date="2021-06" db="EMBL/GenBank/DDBJ databases">
        <title>Gemonas diversity in paddy soil.</title>
        <authorList>
            <person name="Liu G."/>
        </authorList>
    </citation>
    <scope>NUCLEOTIDE SEQUENCE [LARGE SCALE GENOMIC DNA]</scope>
    <source>
        <strain evidence="2 3">RG10</strain>
    </source>
</reference>
<keyword evidence="1" id="KW-0472">Membrane</keyword>
<keyword evidence="1" id="KW-1133">Transmembrane helix</keyword>
<evidence type="ECO:0000313" key="3">
    <source>
        <dbReference type="Proteomes" id="UP000683557"/>
    </source>
</evidence>
<gene>
    <name evidence="2" type="ORF">KP004_08110</name>
</gene>
<keyword evidence="3" id="KW-1185">Reference proteome</keyword>
<dbReference type="RefSeq" id="WP_216801830.1">
    <property type="nucleotide sequence ID" value="NZ_CP076723.1"/>
</dbReference>
<sequence>MESKNIKLPEKRDYISGAASGLVTGVGIVVILIIKSMTWDFNVYFIWGSLTFIVICGVLGAVFGDKIVQKLINMI</sequence>